<comment type="caution">
    <text evidence="1">The sequence shown here is derived from an EMBL/GenBank/DDBJ whole genome shotgun (WGS) entry which is preliminary data.</text>
</comment>
<proteinExistence type="predicted"/>
<accession>A0AA43QP12</accession>
<protein>
    <submittedName>
        <fullName evidence="1">Uncharacterized protein</fullName>
    </submittedName>
</protein>
<evidence type="ECO:0000313" key="1">
    <source>
        <dbReference type="EMBL" id="MDI1489987.1"/>
    </source>
</evidence>
<keyword evidence="2" id="KW-1185">Reference proteome</keyword>
<dbReference type="AlphaFoldDB" id="A0AA43QP12"/>
<dbReference type="EMBL" id="JAPUFD010000010">
    <property type="protein sequence ID" value="MDI1489987.1"/>
    <property type="molecule type" value="Genomic_DNA"/>
</dbReference>
<evidence type="ECO:0000313" key="2">
    <source>
        <dbReference type="Proteomes" id="UP001161017"/>
    </source>
</evidence>
<organism evidence="1 2">
    <name type="scientific">Ramalina farinacea</name>
    <dbReference type="NCBI Taxonomy" id="258253"/>
    <lineage>
        <taxon>Eukaryota</taxon>
        <taxon>Fungi</taxon>
        <taxon>Dikarya</taxon>
        <taxon>Ascomycota</taxon>
        <taxon>Pezizomycotina</taxon>
        <taxon>Lecanoromycetes</taxon>
        <taxon>OSLEUM clade</taxon>
        <taxon>Lecanoromycetidae</taxon>
        <taxon>Lecanorales</taxon>
        <taxon>Lecanorineae</taxon>
        <taxon>Ramalinaceae</taxon>
        <taxon>Ramalina</taxon>
    </lineage>
</organism>
<reference evidence="1" key="1">
    <citation type="journal article" date="2023" name="Genome Biol. Evol.">
        <title>First Whole Genome Sequence and Flow Cytometry Genome Size Data for the Lichen-Forming Fungus Ramalina farinacea (Ascomycota).</title>
        <authorList>
            <person name="Llewellyn T."/>
            <person name="Mian S."/>
            <person name="Hill R."/>
            <person name="Leitch I.J."/>
            <person name="Gaya E."/>
        </authorList>
    </citation>
    <scope>NUCLEOTIDE SEQUENCE</scope>
    <source>
        <strain evidence="1">LIQ254RAFAR</strain>
    </source>
</reference>
<gene>
    <name evidence="1" type="ORF">OHK93_001186</name>
</gene>
<dbReference type="Proteomes" id="UP001161017">
    <property type="component" value="Unassembled WGS sequence"/>
</dbReference>
<sequence length="215" mass="23787">MPPSQTSEKDGVQAGDLGSLLSSSLKISEKPVKGLCDLPVEVLEKICRYLLGDQLLEFDSPTFETKRPRPRFTCCRMPLPQDIDAASERYEAVRLDTGAGAKISQWDATSSSNQDIAVANSWAGTEMIPPHMQIPFTKDMCVTKLDLGAMATCWKLRVPAVPKRGQLLNVAYGDNVDWRPSVFPFEAPKFPFPLEIADMETDLPATEYSDNEDSD</sequence>
<name>A0AA43QP12_9LECA</name>